<evidence type="ECO:0000313" key="3">
    <source>
        <dbReference type="Proteomes" id="UP000294911"/>
    </source>
</evidence>
<protein>
    <submittedName>
        <fullName evidence="2">Uncharacterized protein</fullName>
    </submittedName>
</protein>
<feature type="region of interest" description="Disordered" evidence="1">
    <location>
        <begin position="1"/>
        <end position="25"/>
    </location>
</feature>
<dbReference type="OrthoDB" id="4554341at2"/>
<gene>
    <name evidence="2" type="ORF">EV191_12740</name>
</gene>
<feature type="compositionally biased region" description="Basic and acidic residues" evidence="1">
    <location>
        <begin position="11"/>
        <end position="25"/>
    </location>
</feature>
<keyword evidence="3" id="KW-1185">Reference proteome</keyword>
<comment type="caution">
    <text evidence="2">The sequence shown here is derived from an EMBL/GenBank/DDBJ whole genome shotgun (WGS) entry which is preliminary data.</text>
</comment>
<name>A0A4R2PY22_9PSEU</name>
<proteinExistence type="predicted"/>
<organism evidence="2 3">
    <name type="scientific">Tamaricihabitans halophyticus</name>
    <dbReference type="NCBI Taxonomy" id="1262583"/>
    <lineage>
        <taxon>Bacteria</taxon>
        <taxon>Bacillati</taxon>
        <taxon>Actinomycetota</taxon>
        <taxon>Actinomycetes</taxon>
        <taxon>Pseudonocardiales</taxon>
        <taxon>Pseudonocardiaceae</taxon>
        <taxon>Tamaricihabitans</taxon>
    </lineage>
</organism>
<dbReference type="EMBL" id="SLXQ01000027">
    <property type="protein sequence ID" value="TCP41142.1"/>
    <property type="molecule type" value="Genomic_DNA"/>
</dbReference>
<dbReference type="AlphaFoldDB" id="A0A4R2PY22"/>
<evidence type="ECO:0000256" key="1">
    <source>
        <dbReference type="SAM" id="MobiDB-lite"/>
    </source>
</evidence>
<sequence>MAELAAWAKARPPDRTAERERLHERTRRDRADYLVGRFQPHDCANCAQRVLVHKTSLRHTSIQWSAEAVSGCPELAERTEHTVAGCVALTASIEQAVSSGEIDVANGSSP</sequence>
<dbReference type="RefSeq" id="WP_132881179.1">
    <property type="nucleotide sequence ID" value="NZ_SLXQ01000027.1"/>
</dbReference>
<reference evidence="2 3" key="1">
    <citation type="submission" date="2019-03" db="EMBL/GenBank/DDBJ databases">
        <title>Genomic Encyclopedia of Type Strains, Phase IV (KMG-IV): sequencing the most valuable type-strain genomes for metagenomic binning, comparative biology and taxonomic classification.</title>
        <authorList>
            <person name="Goeker M."/>
        </authorList>
    </citation>
    <scope>NUCLEOTIDE SEQUENCE [LARGE SCALE GENOMIC DNA]</scope>
    <source>
        <strain evidence="2 3">DSM 45765</strain>
    </source>
</reference>
<dbReference type="Proteomes" id="UP000294911">
    <property type="component" value="Unassembled WGS sequence"/>
</dbReference>
<accession>A0A4R2PY22</accession>
<evidence type="ECO:0000313" key="2">
    <source>
        <dbReference type="EMBL" id="TCP41142.1"/>
    </source>
</evidence>